<comment type="caution">
    <text evidence="1">The sequence shown here is derived from an EMBL/GenBank/DDBJ whole genome shotgun (WGS) entry which is preliminary data.</text>
</comment>
<dbReference type="Proteomes" id="UP000646053">
    <property type="component" value="Unassembled WGS sequence"/>
</dbReference>
<reference evidence="1" key="1">
    <citation type="submission" date="2019-12" db="EMBL/GenBank/DDBJ databases">
        <title>High-Quality draft genome sequences of three cyanobacteria isolated from the limestone walls of the Old Cathedral of Coimbra.</title>
        <authorList>
            <person name="Tiago I."/>
            <person name="Soares F."/>
            <person name="Portugal A."/>
        </authorList>
    </citation>
    <scope>NUCLEOTIDE SEQUENCE</scope>
    <source>
        <strain evidence="1">A</strain>
    </source>
</reference>
<evidence type="ECO:0000313" key="2">
    <source>
        <dbReference type="Proteomes" id="UP000646053"/>
    </source>
</evidence>
<keyword evidence="2" id="KW-1185">Reference proteome</keyword>
<proteinExistence type="predicted"/>
<gene>
    <name evidence="1" type="ORF">GS601_10070</name>
</gene>
<name>A0A8J7Z3V3_9CYAN</name>
<sequence>MSSSYLFPRRSIIKCKAKMHLLTDSLVGAAVMPLDEALLNEIAETAFRCDRYSTLPYAHQPSVKKAIESQVAAEVVIQYKRIKLRQHNAIVQQLNALL</sequence>
<evidence type="ECO:0000313" key="1">
    <source>
        <dbReference type="EMBL" id="NDJ17633.1"/>
    </source>
</evidence>
<dbReference type="AlphaFoldDB" id="A0A8J7Z3V3"/>
<accession>A0A8J7Z3V3</accession>
<protein>
    <submittedName>
        <fullName evidence="1">Uncharacterized protein</fullName>
    </submittedName>
</protein>
<organism evidence="1 2">
    <name type="scientific">Myxacorys almedinensis A</name>
    <dbReference type="NCBI Taxonomy" id="2690445"/>
    <lineage>
        <taxon>Bacteria</taxon>
        <taxon>Bacillati</taxon>
        <taxon>Cyanobacteriota</taxon>
        <taxon>Cyanophyceae</taxon>
        <taxon>Leptolyngbyales</taxon>
        <taxon>Leptolyngbyaceae</taxon>
        <taxon>Myxacorys</taxon>
        <taxon>Myxacorys almedinensis</taxon>
    </lineage>
</organism>
<dbReference type="EMBL" id="WVIE01000009">
    <property type="protein sequence ID" value="NDJ17633.1"/>
    <property type="molecule type" value="Genomic_DNA"/>
</dbReference>